<dbReference type="Gene3D" id="2.20.25.240">
    <property type="match status" value="2"/>
</dbReference>
<dbReference type="RefSeq" id="XP_022084513.1">
    <property type="nucleotide sequence ID" value="XM_022228821.1"/>
</dbReference>
<dbReference type="KEGG" id="aplc:110975938"/>
<evidence type="ECO:0000313" key="4">
    <source>
        <dbReference type="RefSeq" id="XP_022084513.1"/>
    </source>
</evidence>
<reference evidence="3 4" key="1">
    <citation type="submission" date="2025-04" db="UniProtKB">
        <authorList>
            <consortium name="RefSeq"/>
        </authorList>
    </citation>
    <scope>IDENTIFICATION</scope>
</reference>
<dbReference type="Proteomes" id="UP000694845">
    <property type="component" value="Unplaced"/>
</dbReference>
<dbReference type="RefSeq" id="XP_022084514.1">
    <property type="nucleotide sequence ID" value="XM_022228822.1"/>
</dbReference>
<sequence length="738" mass="83471">MQASSVDSSLLAALQDIQKFTGSGKDCSSKQADGGAYKGGRRFKITATQRKKHKLIDIHTGYTYTVRKTHKNSTLWQCSTRNKSIYCKATLIQMGNKFRMGNCSHIHPGQIGAAEFVGKKKSSKEKAHPKNTFVQDSPIEMEEICLTEDAAAMQEQNTMQEVPEITAGPVYLGSQVTVAQTDTDDMEEDANVGSVAKEQHLEDLDKNHNISSNSPERSQSGINAGANPMPYEVFLQENAEHVEVPLEGNLGPGVGCEVNHTETEGEEFQEERLPEAEYTVIDGSSQRRQAKLIDNAGYTYTLKNKTCFTSYWRCSIRNKNLLCRASVMQTKENFKRGKFNHIHPSKPNCEVAARLVAQVKAKVCQKPDNPTSSIVGEAMLETVGYYTPSPGLPKPNNLARTANRLRHKLSQGVDNIHTASIPVAFLQKVVNCKEKSHILLASPELLQLLSQMTRWYIDINRKVVKAPLKELMSVHSFITDDTGTRPIPLAFVLMSSQKKKDYKAVFSSIKERLPGKCSMEECVVPYEPALWRAISDIFPGVRCSGSSAHWSQAIRKKIKEFEIQRSDSYVREPRKVFRLLQKLVALAFLPAEFIPRMVNELHNKANTTTLHQLLNYLKATWIEGPTCMWSPTVWSVYLEPWRINNELEVWQLQLNSRMKKGKLPLSMLIMHLFNESKVVTTGSNLKPTSKRNLKRHHSMTYKNYQLIKFWKEFQRGDRTLKQLLKACVSLYQVENSLV</sequence>
<evidence type="ECO:0000313" key="5">
    <source>
        <dbReference type="RefSeq" id="XP_022084514.1"/>
    </source>
</evidence>
<keyword evidence="2" id="KW-1185">Reference proteome</keyword>
<dbReference type="AlphaFoldDB" id="A0A8B7XUJ1"/>
<feature type="region of interest" description="Disordered" evidence="1">
    <location>
        <begin position="197"/>
        <end position="225"/>
    </location>
</feature>
<dbReference type="GeneID" id="110975938"/>
<dbReference type="RefSeq" id="XP_022084512.1">
    <property type="nucleotide sequence ID" value="XM_022228820.1"/>
</dbReference>
<gene>
    <name evidence="3 4 5" type="primary">LOC110975938</name>
</gene>
<dbReference type="PANTHER" id="PTHR20956">
    <property type="entry name" value="HEH2P"/>
    <property type="match status" value="1"/>
</dbReference>
<name>A0A8B7XUJ1_ACAPL</name>
<evidence type="ECO:0000256" key="1">
    <source>
        <dbReference type="SAM" id="MobiDB-lite"/>
    </source>
</evidence>
<organism evidence="2 5">
    <name type="scientific">Acanthaster planci</name>
    <name type="common">Crown-of-thorns starfish</name>
    <dbReference type="NCBI Taxonomy" id="133434"/>
    <lineage>
        <taxon>Eukaryota</taxon>
        <taxon>Metazoa</taxon>
        <taxon>Echinodermata</taxon>
        <taxon>Eleutherozoa</taxon>
        <taxon>Asterozoa</taxon>
        <taxon>Asteroidea</taxon>
        <taxon>Valvatacea</taxon>
        <taxon>Valvatida</taxon>
        <taxon>Acanthasteridae</taxon>
        <taxon>Acanthaster</taxon>
    </lineage>
</organism>
<feature type="compositionally biased region" description="Polar residues" evidence="1">
    <location>
        <begin position="209"/>
        <end position="222"/>
    </location>
</feature>
<proteinExistence type="predicted"/>
<evidence type="ECO:0000313" key="2">
    <source>
        <dbReference type="Proteomes" id="UP000694845"/>
    </source>
</evidence>
<feature type="compositionally biased region" description="Basic and acidic residues" evidence="1">
    <location>
        <begin position="197"/>
        <end position="208"/>
    </location>
</feature>
<accession>A0A8B7XUJ1</accession>
<dbReference type="PANTHER" id="PTHR20956:SF12">
    <property type="entry name" value="FLYWCH-TYPE DOMAIN-CONTAINING PROTEIN"/>
    <property type="match status" value="1"/>
</dbReference>
<evidence type="ECO:0000313" key="3">
    <source>
        <dbReference type="RefSeq" id="XP_022084512.1"/>
    </source>
</evidence>
<dbReference type="OrthoDB" id="5984509at2759"/>
<protein>
    <submittedName>
        <fullName evidence="3 4">Uncharacterized protein LOC110975938 isoform X1</fullName>
    </submittedName>
</protein>